<dbReference type="InterPro" id="IPR015300">
    <property type="entry name" value="DNA-bd_pseudobarrel_sf"/>
</dbReference>
<dbReference type="PROSITE" id="PS50863">
    <property type="entry name" value="B3"/>
    <property type="match status" value="1"/>
</dbReference>
<dbReference type="SUPFAM" id="SSF101936">
    <property type="entry name" value="DNA-binding pseudobarrel domain"/>
    <property type="match status" value="1"/>
</dbReference>
<evidence type="ECO:0000313" key="8">
    <source>
        <dbReference type="EMBL" id="ONK75988.1"/>
    </source>
</evidence>
<dbReference type="EMBL" id="CM007383">
    <property type="protein sequence ID" value="ONK75988.1"/>
    <property type="molecule type" value="Genomic_DNA"/>
</dbReference>
<feature type="compositionally biased region" description="Polar residues" evidence="6">
    <location>
        <begin position="7"/>
        <end position="25"/>
    </location>
</feature>
<reference evidence="9" key="1">
    <citation type="journal article" date="2017" name="Nat. Commun.">
        <title>The asparagus genome sheds light on the origin and evolution of a young Y chromosome.</title>
        <authorList>
            <person name="Harkess A."/>
            <person name="Zhou J."/>
            <person name="Xu C."/>
            <person name="Bowers J.E."/>
            <person name="Van der Hulst R."/>
            <person name="Ayyampalayam S."/>
            <person name="Mercati F."/>
            <person name="Riccardi P."/>
            <person name="McKain M.R."/>
            <person name="Kakrana A."/>
            <person name="Tang H."/>
            <person name="Ray J."/>
            <person name="Groenendijk J."/>
            <person name="Arikit S."/>
            <person name="Mathioni S.M."/>
            <person name="Nakano M."/>
            <person name="Shan H."/>
            <person name="Telgmann-Rauber A."/>
            <person name="Kanno A."/>
            <person name="Yue Z."/>
            <person name="Chen H."/>
            <person name="Li W."/>
            <person name="Chen Y."/>
            <person name="Xu X."/>
            <person name="Zhang Y."/>
            <person name="Luo S."/>
            <person name="Chen H."/>
            <person name="Gao J."/>
            <person name="Mao Z."/>
            <person name="Pires J.C."/>
            <person name="Luo M."/>
            <person name="Kudrna D."/>
            <person name="Wing R.A."/>
            <person name="Meyers B.C."/>
            <person name="Yi K."/>
            <person name="Kong H."/>
            <person name="Lavrijsen P."/>
            <person name="Sunseri F."/>
            <person name="Falavigna A."/>
            <person name="Ye Y."/>
            <person name="Leebens-Mack J.H."/>
            <person name="Chen G."/>
        </authorList>
    </citation>
    <scope>NUCLEOTIDE SEQUENCE [LARGE SCALE GENOMIC DNA]</scope>
    <source>
        <strain evidence="9">cv. DH0086</strain>
    </source>
</reference>
<keyword evidence="9" id="KW-1185">Reference proteome</keyword>
<dbReference type="Pfam" id="PF02362">
    <property type="entry name" value="B3"/>
    <property type="match status" value="1"/>
</dbReference>
<evidence type="ECO:0000259" key="7">
    <source>
        <dbReference type="PROSITE" id="PS50863"/>
    </source>
</evidence>
<dbReference type="CDD" id="cd10017">
    <property type="entry name" value="B3_DNA"/>
    <property type="match status" value="1"/>
</dbReference>
<evidence type="ECO:0000256" key="2">
    <source>
        <dbReference type="ARBA" id="ARBA00023015"/>
    </source>
</evidence>
<comment type="subcellular location">
    <subcellularLocation>
        <location evidence="1">Nucleus</location>
    </subcellularLocation>
</comment>
<evidence type="ECO:0000256" key="4">
    <source>
        <dbReference type="ARBA" id="ARBA00023163"/>
    </source>
</evidence>
<sequence>MQHDIQMDSQSPASTSPSMISTNSVLDERPVDDKNIVPGLSTSDDKESVPNAPERSESSHPKFTIRLKLNHLYHVRIPAEVAKEVGLIRKTTLIDPSGKSWAVDIILRSDGQLELGVGWSSFSVGNSLVEGDKCEFEIFAGGDYMRVHIFRADGGNA</sequence>
<feature type="compositionally biased region" description="Basic and acidic residues" evidence="6">
    <location>
        <begin position="43"/>
        <end position="60"/>
    </location>
</feature>
<keyword evidence="3" id="KW-0238">DNA-binding</keyword>
<dbReference type="AlphaFoldDB" id="A0A5P1FC90"/>
<dbReference type="PANTHER" id="PTHR31391">
    <property type="entry name" value="B3 DOMAIN-CONTAINING PROTEIN OS11G0197600-RELATED"/>
    <property type="match status" value="1"/>
</dbReference>
<protein>
    <recommendedName>
        <fullName evidence="7">TF-B3 domain-containing protein</fullName>
    </recommendedName>
</protein>
<name>A0A5P1FC90_ASPOF</name>
<keyword evidence="4" id="KW-0804">Transcription</keyword>
<dbReference type="Proteomes" id="UP000243459">
    <property type="component" value="Chromosome 3"/>
</dbReference>
<gene>
    <name evidence="8" type="ORF">A4U43_C03F22670</name>
</gene>
<dbReference type="InterPro" id="IPR003340">
    <property type="entry name" value="B3_DNA-bd"/>
</dbReference>
<keyword evidence="5" id="KW-0539">Nucleus</keyword>
<evidence type="ECO:0000256" key="5">
    <source>
        <dbReference type="ARBA" id="ARBA00023242"/>
    </source>
</evidence>
<organism evidence="8 9">
    <name type="scientific">Asparagus officinalis</name>
    <name type="common">Garden asparagus</name>
    <dbReference type="NCBI Taxonomy" id="4686"/>
    <lineage>
        <taxon>Eukaryota</taxon>
        <taxon>Viridiplantae</taxon>
        <taxon>Streptophyta</taxon>
        <taxon>Embryophyta</taxon>
        <taxon>Tracheophyta</taxon>
        <taxon>Spermatophyta</taxon>
        <taxon>Magnoliopsida</taxon>
        <taxon>Liliopsida</taxon>
        <taxon>Asparagales</taxon>
        <taxon>Asparagaceae</taxon>
        <taxon>Asparagoideae</taxon>
        <taxon>Asparagus</taxon>
    </lineage>
</organism>
<dbReference type="SMART" id="SM01019">
    <property type="entry name" value="B3"/>
    <property type="match status" value="1"/>
</dbReference>
<evidence type="ECO:0000313" key="9">
    <source>
        <dbReference type="Proteomes" id="UP000243459"/>
    </source>
</evidence>
<dbReference type="Gramene" id="ONK75988">
    <property type="protein sequence ID" value="ONK75988"/>
    <property type="gene ID" value="A4U43_C03F22670"/>
</dbReference>
<dbReference type="GO" id="GO:0005634">
    <property type="term" value="C:nucleus"/>
    <property type="evidence" value="ECO:0007669"/>
    <property type="project" value="UniProtKB-SubCell"/>
</dbReference>
<feature type="region of interest" description="Disordered" evidence="6">
    <location>
        <begin position="1"/>
        <end position="62"/>
    </location>
</feature>
<evidence type="ECO:0000256" key="6">
    <source>
        <dbReference type="SAM" id="MobiDB-lite"/>
    </source>
</evidence>
<keyword evidence="2" id="KW-0805">Transcription regulation</keyword>
<dbReference type="InterPro" id="IPR044837">
    <property type="entry name" value="REM16-like"/>
</dbReference>
<evidence type="ECO:0000256" key="1">
    <source>
        <dbReference type="ARBA" id="ARBA00004123"/>
    </source>
</evidence>
<dbReference type="PANTHER" id="PTHR31391:SF106">
    <property type="entry name" value="B3 DOMAIN-CONTAINING PROTEIN OS01G0723500"/>
    <property type="match status" value="1"/>
</dbReference>
<dbReference type="GO" id="GO:0003677">
    <property type="term" value="F:DNA binding"/>
    <property type="evidence" value="ECO:0007669"/>
    <property type="project" value="UniProtKB-KW"/>
</dbReference>
<feature type="domain" description="TF-B3" evidence="7">
    <location>
        <begin position="60"/>
        <end position="153"/>
    </location>
</feature>
<accession>A0A5P1FC90</accession>
<dbReference type="Gene3D" id="2.40.330.10">
    <property type="entry name" value="DNA-binding pseudobarrel domain"/>
    <property type="match status" value="1"/>
</dbReference>
<proteinExistence type="predicted"/>
<feature type="compositionally biased region" description="Basic and acidic residues" evidence="6">
    <location>
        <begin position="26"/>
        <end position="35"/>
    </location>
</feature>
<evidence type="ECO:0000256" key="3">
    <source>
        <dbReference type="ARBA" id="ARBA00023125"/>
    </source>
</evidence>